<evidence type="ECO:0000313" key="1">
    <source>
        <dbReference type="EMBL" id="BBH25832.1"/>
    </source>
</evidence>
<dbReference type="AlphaFoldDB" id="A0A3G9J5F3"/>
<reference evidence="1 2" key="1">
    <citation type="submission" date="2018-11" db="EMBL/GenBank/DDBJ databases">
        <title>Novel Erysipelotrichaceae bacterium isolated from small intestine of a swine.</title>
        <authorList>
            <person name="Kim J.S."/>
            <person name="Choe H."/>
            <person name="Lee Y.R."/>
            <person name="Kim K.M."/>
            <person name="Park D.S."/>
        </authorList>
    </citation>
    <scope>NUCLEOTIDE SEQUENCE [LARGE SCALE GENOMIC DNA]</scope>
    <source>
        <strain evidence="1 2">SG0102</strain>
    </source>
</reference>
<keyword evidence="2" id="KW-1185">Reference proteome</keyword>
<gene>
    <name evidence="1" type="ORF">SG0102_07660</name>
</gene>
<accession>A0A3G9J5F3</accession>
<organism evidence="1 2">
    <name type="scientific">Intestinibaculum porci</name>
    <dbReference type="NCBI Taxonomy" id="2487118"/>
    <lineage>
        <taxon>Bacteria</taxon>
        <taxon>Bacillati</taxon>
        <taxon>Bacillota</taxon>
        <taxon>Erysipelotrichia</taxon>
        <taxon>Erysipelotrichales</taxon>
        <taxon>Erysipelotrichaceae</taxon>
        <taxon>Intestinibaculum</taxon>
    </lineage>
</organism>
<dbReference type="RefSeq" id="WP_125118747.1">
    <property type="nucleotide sequence ID" value="NZ_AP019309.1"/>
</dbReference>
<sequence length="121" mass="13862">MDLILITQTKKYLTGHTYQQQGNIFYIAHQEEDCDLLKLIVKAHALFLVTTIKGHYSNIPDLINDVNLETTYGNFDYDQKTNTLYYRASVDLNQRPYSLALLEHLCNAPLVDLALLKKAAD</sequence>
<dbReference type="InParanoid" id="A0A3G9J5F3"/>
<proteinExistence type="predicted"/>
<dbReference type="KEGG" id="ebm:SG0102_07660"/>
<evidence type="ECO:0000313" key="2">
    <source>
        <dbReference type="Proteomes" id="UP000268059"/>
    </source>
</evidence>
<dbReference type="Proteomes" id="UP000268059">
    <property type="component" value="Chromosome"/>
</dbReference>
<protein>
    <submittedName>
        <fullName evidence="1">Uncharacterized protein</fullName>
    </submittedName>
</protein>
<dbReference type="EMBL" id="AP019309">
    <property type="protein sequence ID" value="BBH25832.1"/>
    <property type="molecule type" value="Genomic_DNA"/>
</dbReference>
<name>A0A3G9J5F3_9FIRM</name>